<evidence type="ECO:0000313" key="5">
    <source>
        <dbReference type="Proteomes" id="UP000290189"/>
    </source>
</evidence>
<dbReference type="PANTHER" id="PTHR13156">
    <property type="entry name" value="NADH-UBIQUINONE OXIDOREDUCTASE 13 KD-A SUBUNIT"/>
    <property type="match status" value="1"/>
</dbReference>
<geneLocation type="mitochondrion" evidence="3"/>
<evidence type="ECO:0000313" key="3">
    <source>
        <dbReference type="EMBL" id="SPQ98346.1"/>
    </source>
</evidence>
<keyword evidence="4" id="KW-1185">Reference proteome</keyword>
<reference evidence="3 5" key="2">
    <citation type="submission" date="2018-03" db="EMBL/GenBank/DDBJ databases">
        <authorList>
            <person name="Fogelqvist J."/>
        </authorList>
    </citation>
    <scope>NUCLEOTIDE SEQUENCE [LARGE SCALE GENOMIC DNA]</scope>
</reference>
<dbReference type="Proteomes" id="UP000290189">
    <property type="component" value="Unassembled WGS sequence"/>
</dbReference>
<dbReference type="OrthoDB" id="307899at2759"/>
<keyword evidence="3" id="KW-0496">Mitochondrion</keyword>
<feature type="domain" description="Zinc finger CHCC-type" evidence="1">
    <location>
        <begin position="56"/>
        <end position="92"/>
    </location>
</feature>
<dbReference type="STRING" id="37360.A0A0G4IRM3"/>
<protein>
    <recommendedName>
        <fullName evidence="1">Zinc finger CHCC-type domain-containing protein</fullName>
    </recommendedName>
</protein>
<dbReference type="EMBL" id="CDSF01000080">
    <property type="protein sequence ID" value="CEO97799.1"/>
    <property type="molecule type" value="Genomic_DNA"/>
</dbReference>
<dbReference type="PANTHER" id="PTHR13156:SF0">
    <property type="entry name" value="NADH DEHYDROGENASE [UBIQUINONE] IRON-SULFUR PROTEIN 6, MITOCHONDRIAL"/>
    <property type="match status" value="1"/>
</dbReference>
<sequence>MLGLALRRAGGPRRLGQALRFLAADEANGGPMASPMPAAKLIAEVPPIQVHSSFTAVCDGGGGPLGHPVEYIQLDTRQPDKIETCKYCGLRFQHAGHH</sequence>
<dbReference type="EMBL" id="OVEO01000009">
    <property type="protein sequence ID" value="SPQ98346.1"/>
    <property type="molecule type" value="Genomic_DNA"/>
</dbReference>
<dbReference type="InterPro" id="IPR019401">
    <property type="entry name" value="Znf_CHCC"/>
</dbReference>
<evidence type="ECO:0000313" key="4">
    <source>
        <dbReference type="Proteomes" id="UP000039324"/>
    </source>
</evidence>
<accession>A0A0G4IRM3</accession>
<dbReference type="FunFam" id="2.60.260.40:FF:000001">
    <property type="entry name" value="NADH dehydrogenase [ubiquinone] iron-sulfur protein 6, mitochondrial"/>
    <property type="match status" value="1"/>
</dbReference>
<dbReference type="OMA" id="MRRRIDY"/>
<evidence type="ECO:0000259" key="1">
    <source>
        <dbReference type="Pfam" id="PF10276"/>
    </source>
</evidence>
<dbReference type="GO" id="GO:0006120">
    <property type="term" value="P:mitochondrial electron transport, NADH to ubiquinone"/>
    <property type="evidence" value="ECO:0007669"/>
    <property type="project" value="TreeGrafter"/>
</dbReference>
<reference evidence="2 4" key="1">
    <citation type="submission" date="2015-02" db="EMBL/GenBank/DDBJ databases">
        <authorList>
            <person name="Chooi Y.-H."/>
        </authorList>
    </citation>
    <scope>NUCLEOTIDE SEQUENCE [LARGE SCALE GENOMIC DNA]</scope>
    <source>
        <strain evidence="2">E3</strain>
    </source>
</reference>
<organism evidence="2 4">
    <name type="scientific">Plasmodiophora brassicae</name>
    <name type="common">Clubroot disease agent</name>
    <dbReference type="NCBI Taxonomy" id="37360"/>
    <lineage>
        <taxon>Eukaryota</taxon>
        <taxon>Sar</taxon>
        <taxon>Rhizaria</taxon>
        <taxon>Endomyxa</taxon>
        <taxon>Phytomyxea</taxon>
        <taxon>Plasmodiophorida</taxon>
        <taxon>Plasmodiophoridae</taxon>
        <taxon>Plasmodiophora</taxon>
    </lineage>
</organism>
<gene>
    <name evidence="2" type="ORF">PBRA_005913</name>
    <name evidence="3" type="ORF">PLBR_LOCUS5561</name>
</gene>
<dbReference type="GO" id="GO:0005739">
    <property type="term" value="C:mitochondrion"/>
    <property type="evidence" value="ECO:0007669"/>
    <property type="project" value="GOC"/>
</dbReference>
<proteinExistence type="predicted"/>
<dbReference type="Proteomes" id="UP000039324">
    <property type="component" value="Unassembled WGS sequence"/>
</dbReference>
<dbReference type="Pfam" id="PF10276">
    <property type="entry name" value="zf-CHCC"/>
    <property type="match status" value="1"/>
</dbReference>
<dbReference type="AlphaFoldDB" id="A0A0G4IRM3"/>
<name>A0A0G4IRM3_PLABS</name>
<dbReference type="Gene3D" id="2.60.260.40">
    <property type="entry name" value="q5lls5 like domains"/>
    <property type="match status" value="1"/>
</dbReference>
<evidence type="ECO:0000313" key="2">
    <source>
        <dbReference type="EMBL" id="CEO97799.1"/>
    </source>
</evidence>